<dbReference type="InterPro" id="IPR004408">
    <property type="entry name" value="Biotin_CoA_COase_ligase"/>
</dbReference>
<dbReference type="PANTHER" id="PTHR12835:SF5">
    <property type="entry name" value="BIOTIN--PROTEIN LIGASE"/>
    <property type="match status" value="1"/>
</dbReference>
<protein>
    <submittedName>
        <fullName evidence="4">Biotin--[acetyl-CoA-carboxylase] ligase</fullName>
        <ecNumber evidence="4">6.3.4.15</ecNumber>
    </submittedName>
</protein>
<gene>
    <name evidence="4" type="ORF">J8C05_06330</name>
</gene>
<dbReference type="EMBL" id="CP072642">
    <property type="protein sequence ID" value="QUV93003.1"/>
    <property type="molecule type" value="Genomic_DNA"/>
</dbReference>
<dbReference type="PROSITE" id="PS51733">
    <property type="entry name" value="BPL_LPL_CATALYTIC"/>
    <property type="match status" value="1"/>
</dbReference>
<accession>A0ABX8AXR8</accession>
<reference evidence="4 5" key="1">
    <citation type="submission" date="2021-03" db="EMBL/GenBank/DDBJ databases">
        <title>Genomic and phenotypic characterization of Chloracidobacterium isolates provides evidence for multiple species.</title>
        <authorList>
            <person name="Saini M.K."/>
            <person name="Costas A.M.G."/>
            <person name="Tank M."/>
            <person name="Bryant D.A."/>
        </authorList>
    </citation>
    <scope>NUCLEOTIDE SEQUENCE [LARGE SCALE GENOMIC DNA]</scope>
    <source>
        <strain evidence="4 5">N</strain>
    </source>
</reference>
<dbReference type="NCBIfam" id="TIGR00121">
    <property type="entry name" value="birA_ligase"/>
    <property type="match status" value="1"/>
</dbReference>
<dbReference type="Proteomes" id="UP000677668">
    <property type="component" value="Chromosome 1"/>
</dbReference>
<dbReference type="Pfam" id="PF03099">
    <property type="entry name" value="BPL_LplA_LipB"/>
    <property type="match status" value="1"/>
</dbReference>
<proteinExistence type="predicted"/>
<sequence length="236" mass="25543">MASRLPSRTRTHKDAAPASPTGWPERFTVRWLAQVDSTNTALKALAQAGAPDGFCLGADEQTAGRGQYGRTWHSPAGEGLYVSLLFRPPCLTSDQMHHVTTFAGLMVHDTLARFVGTPARLAVKEPNDVFLDGRKVAGILVEADWHGAALRFVIVGIGVNIGQVSFPEGLRQPATSLRLALGEAAPPRAAVLDALLNAFQDHWDAFLADPAGVVAVRRQDICFLPGTFHDRQERPY</sequence>
<dbReference type="SUPFAM" id="SSF55681">
    <property type="entry name" value="Class II aaRS and biotin synthetases"/>
    <property type="match status" value="1"/>
</dbReference>
<dbReference type="RefSeq" id="WP_211421428.1">
    <property type="nucleotide sequence ID" value="NZ_CP072642.1"/>
</dbReference>
<dbReference type="EC" id="6.3.4.15" evidence="4"/>
<dbReference type="GO" id="GO:0004077">
    <property type="term" value="F:biotin--[biotin carboxyl-carrier protein] ligase activity"/>
    <property type="evidence" value="ECO:0007669"/>
    <property type="project" value="UniProtKB-EC"/>
</dbReference>
<evidence type="ECO:0000259" key="3">
    <source>
        <dbReference type="PROSITE" id="PS51733"/>
    </source>
</evidence>
<dbReference type="InterPro" id="IPR045864">
    <property type="entry name" value="aa-tRNA-synth_II/BPL/LPL"/>
</dbReference>
<evidence type="ECO:0000256" key="2">
    <source>
        <dbReference type="SAM" id="MobiDB-lite"/>
    </source>
</evidence>
<dbReference type="CDD" id="cd16442">
    <property type="entry name" value="BPL"/>
    <property type="match status" value="1"/>
</dbReference>
<dbReference type="InterPro" id="IPR004143">
    <property type="entry name" value="BPL_LPL_catalytic"/>
</dbReference>
<dbReference type="PANTHER" id="PTHR12835">
    <property type="entry name" value="BIOTIN PROTEIN LIGASE"/>
    <property type="match status" value="1"/>
</dbReference>
<keyword evidence="1 4" id="KW-0436">Ligase</keyword>
<dbReference type="Gene3D" id="3.30.930.10">
    <property type="entry name" value="Bira Bifunctional Protein, Domain 2"/>
    <property type="match status" value="1"/>
</dbReference>
<feature type="domain" description="BPL/LPL catalytic" evidence="3">
    <location>
        <begin position="20"/>
        <end position="207"/>
    </location>
</feature>
<keyword evidence="5" id="KW-1185">Reference proteome</keyword>
<organism evidence="4 5">
    <name type="scientific">Chloracidobacterium sp. N</name>
    <dbReference type="NCBI Taxonomy" id="2821540"/>
    <lineage>
        <taxon>Bacteria</taxon>
        <taxon>Pseudomonadati</taxon>
        <taxon>Acidobacteriota</taxon>
        <taxon>Terriglobia</taxon>
        <taxon>Terriglobales</taxon>
        <taxon>Acidobacteriaceae</taxon>
        <taxon>Chloracidobacterium</taxon>
        <taxon>Chloracidobacterium aggregatum</taxon>
    </lineage>
</organism>
<evidence type="ECO:0000313" key="5">
    <source>
        <dbReference type="Proteomes" id="UP000677668"/>
    </source>
</evidence>
<feature type="region of interest" description="Disordered" evidence="2">
    <location>
        <begin position="1"/>
        <end position="22"/>
    </location>
</feature>
<evidence type="ECO:0000313" key="4">
    <source>
        <dbReference type="EMBL" id="QUV93003.1"/>
    </source>
</evidence>
<evidence type="ECO:0000256" key="1">
    <source>
        <dbReference type="ARBA" id="ARBA00022598"/>
    </source>
</evidence>
<name>A0ABX8AXR8_9BACT</name>